<dbReference type="EMBL" id="JWIN03000015">
    <property type="protein sequence ID" value="KAB1266807.1"/>
    <property type="molecule type" value="Genomic_DNA"/>
</dbReference>
<dbReference type="AlphaFoldDB" id="A0A5N4D6T2"/>
<protein>
    <submittedName>
        <fullName evidence="1">Lethal giant larvae protein-like protein 1</fullName>
    </submittedName>
</protein>
<accession>A0A5N4D6T2</accession>
<dbReference type="Proteomes" id="UP000299084">
    <property type="component" value="Unassembled WGS sequence"/>
</dbReference>
<proteinExistence type="predicted"/>
<name>A0A5N4D6T2_CAMDR</name>
<gene>
    <name evidence="1" type="ORF">Cadr_000018196</name>
</gene>
<sequence length="119" mass="12934">MGYFYPCSDDPLPGEQKVALCEHIAQMVAAGTAGQVPVPELSWEPSEQAAAAQVQDLKGRHTGLNAPVEQVKVFTLPTRYAAHIRGCRGEGFSELCRESEKNLRTLAEDKALVLAILIK</sequence>
<organism evidence="1 2">
    <name type="scientific">Camelus dromedarius</name>
    <name type="common">Dromedary</name>
    <name type="synonym">Arabian camel</name>
    <dbReference type="NCBI Taxonomy" id="9838"/>
    <lineage>
        <taxon>Eukaryota</taxon>
        <taxon>Metazoa</taxon>
        <taxon>Chordata</taxon>
        <taxon>Craniata</taxon>
        <taxon>Vertebrata</taxon>
        <taxon>Euteleostomi</taxon>
        <taxon>Mammalia</taxon>
        <taxon>Eutheria</taxon>
        <taxon>Laurasiatheria</taxon>
        <taxon>Artiodactyla</taxon>
        <taxon>Tylopoda</taxon>
        <taxon>Camelidae</taxon>
        <taxon>Camelus</taxon>
    </lineage>
</organism>
<comment type="caution">
    <text evidence="1">The sequence shown here is derived from an EMBL/GenBank/DDBJ whole genome shotgun (WGS) entry which is preliminary data.</text>
</comment>
<reference evidence="1 2" key="1">
    <citation type="journal article" date="2019" name="Mol. Ecol. Resour.">
        <title>Improving Illumina assemblies with Hi-C and long reads: an example with the North African dromedary.</title>
        <authorList>
            <person name="Elbers J.P."/>
            <person name="Rogers M.F."/>
            <person name="Perelman P.L."/>
            <person name="Proskuryakova A.A."/>
            <person name="Serdyukova N.A."/>
            <person name="Johnson W.E."/>
            <person name="Horin P."/>
            <person name="Corander J."/>
            <person name="Murphy D."/>
            <person name="Burger P.A."/>
        </authorList>
    </citation>
    <scope>NUCLEOTIDE SEQUENCE [LARGE SCALE GENOMIC DNA]</scope>
    <source>
        <strain evidence="1">Drom800</strain>
        <tissue evidence="1">Blood</tissue>
    </source>
</reference>
<evidence type="ECO:0000313" key="1">
    <source>
        <dbReference type="EMBL" id="KAB1266807.1"/>
    </source>
</evidence>
<evidence type="ECO:0000313" key="2">
    <source>
        <dbReference type="Proteomes" id="UP000299084"/>
    </source>
</evidence>
<keyword evidence="2" id="KW-1185">Reference proteome</keyword>